<feature type="compositionally biased region" description="Basic and acidic residues" evidence="2">
    <location>
        <begin position="1"/>
        <end position="12"/>
    </location>
</feature>
<protein>
    <recommendedName>
        <fullName evidence="5">GRIP domain-containing protein</fullName>
    </recommendedName>
</protein>
<feature type="region of interest" description="Disordered" evidence="2">
    <location>
        <begin position="2113"/>
        <end position="2134"/>
    </location>
</feature>
<feature type="compositionally biased region" description="Basic and acidic residues" evidence="2">
    <location>
        <begin position="2115"/>
        <end position="2134"/>
    </location>
</feature>
<feature type="compositionally biased region" description="Basic and acidic residues" evidence="2">
    <location>
        <begin position="2834"/>
        <end position="2845"/>
    </location>
</feature>
<keyword evidence="4" id="KW-1185">Reference proteome</keyword>
<feature type="compositionally biased region" description="Polar residues" evidence="2">
    <location>
        <begin position="471"/>
        <end position="485"/>
    </location>
</feature>
<sequence>MADPKNVDKSLEGEPLDDVDPNIAISSDGRTIAESIKSTKSQRISSSSSERHFKFERAQKALENAALVSKRIKEHRKATAELLGRPFEDDDIGESAEVASTMSEHTGYSVATDTSTTLSVQDALNIPGISESLANTLKQKELLMERIKQYKEISKRPMKSSFAKRDSNTDAKMEVNKNTGSSPDAKQFLNTIKEKERALSIMQVKVKALETTILDLQEKINEKDQIIEAKNMATTLMSDSLSKKEKDSLILLEDTRHQMTKMQENFMAMETEWKEEKERLMMEIEVKDDRIKNLEEANTILENSRFELTLSNSKVLEELETKNLIISKLEENIKTLSAEKINKEESNKEKECIELTSSNSKLLEELEMKNQVILKLEENIKVLSEEKNHKEESVKEKDDFEEEKGSLEISQMVELTKKVELLEQLNCQIRQANIELENKILNANEPKTAAMSSPSKKASPLPTRKGGRNTAAKNKSPWSNLSSETHQQDTEKKSNKHEISKLEMLVQTLNKDILNKEYVISQKDALITELQSTNAVQKNKIADLAESKTEHIVSVDIGTDVLDLVESKTVSVTSDNNEGSEAQSNKKPEDLMEIQNKLATAQQQIDSLNKEIDLANKNMIKVKSNHKLKVKQMQKTIDNFSKISDANSEIVKLNEELHQLSQKVAELEEEKGNLQLHLVDYDSGRLTETDIYKKMIEMENLAETRLKAISVLESQKFELVQDLHVLQQKNIEMEDKLADMSVLQNEQVCSEMKSVQLEEQVDELTASRKESELIIENLKLDKEQLNGTIQLLQEEKVQIIQKLESYIQENMDLAEKLEKLSAEKVSSAESIEIVESLTPQEKLELEEYNKGILESKESNTEDVSYNTESKVLSLMDQVAELNKKIDLFTQERQEVMDKMNMINSENEKLLVEINDLSCLRNNQEINIEQLNQEKNELLSLNDELSRQIAELKYERQEIIKETAEVARPIPVEEVLEGSTDIHHDDRSSGEKGVNRNKSVKQLTKEILKLKNTIKEREAEIGDCQMKILSLEEQHQKQNEFIQVNTSYENKIKILSDENQFLKEKLSKEEKTVEQLVQLKQANVKLEDELRKTHQDYTNSISARDAKIQELENILLEYDKQISNYVNSLQQKDKDIVEYLNQITKLNDVSQKLKSTIEVLEEEKAKDQNADLIKSLNKQISAYQKKLSDCEENLKILEDEKAQLLSIKTVLENKNVNIETELKKVQEQCNEKQNLIKELQLIQQKHGEEVSNVKLQAKERDEEIHEIKLQLRKESIENEKMRTLLTEKDKSIEEYSNMVEDTKQQMSLLANEKAQLTENLTTAEIKNKELIEKLKKFAANIKKKSTMYTELETQYHNIEKDLQSKNEVMEQFSIQIETLPVLQEKLKYAEDEINRLQAQKVATEQQKSQEIAALHQKLNSASGDINKLNDTLNNAYKDLHLAQEDNQKLKIQVDSISKKLVEHEIEQKNNLNLLTKISTLETDIGQKESKIIELLHKLENQDQLITQVQFGQDAKVQERDLYIENLETEIDKYKSRICRLEESISVMEDRRHSLERKADQLDIQLQEKQKAYSEYSNQEDELVSRLAVLIDHDRVVEKRLHEIEIENRQLQDKIHHVTEENQHLRKSLSDIQEHYNNLIDTARKAEAAESEVIKYQTQLRDLESQYKRFIQDHQTMIAKKKQDIEDLESEFNTQIENAIKEKKLLSEKYEKICEHVTQLENKLLEYRNENETVKINMEELNRLNQELLAKSVTYEQSVAPDYTELYISEINKLNSVINNKNQEINELNGKLHTLQVNSVAIVSNLESKISELTNKFQQSTEDVDQLMREISNLKETDNHRQQMLVHKDEQIKELKERKKVTFEMNIPKTEGMVISSTIEALNFEEQPKSDVFELESQILTDQQLQSEKHADAIVSVPLQKTHDSKNVEEVIVPKKAYLCYKEEANVEESDPFNSDEGWGLGDTEDVGDVVPDITQLNMQICQLQKDNETLKKNLDTTNMKLLKVMKKFKELKSNNETLTNELKLLRQLSESSFLDSAIEDELRRNIQGLEKKIEELNSDIVKEKREKESIKKQNEVINSANEKLMEMKEKLDSEIELWKFRFKEVNDKISTLHWSADNKDSPDHKRKTDSGNDKDDVIKEEIAKLEKENDELQVLVDQLTAQNRELTNIQTNLGREITNLNQQLQEHKCSNCLSLDNLIRELKSKNKELLKEIDARNESINDLELRYKEAEERLEISKVNNDKICTKFETEKKEMEEKCFDLQNKLQIAIERESNHKIKIETLISEMNMLQLNLQNADEIHKQSENIILAEKYATMEEHCSQLQQRLEESIKKLVEADTDNQELNNKLLEYKKQINELCSEISNITVEKDELKLTIAELRSSLSSKELQNEKLDYEQQISELKSKVEHLNTENDQLLSTVAELRSSVSSAVDQRGFEIAELWKQHLAQREADFLKMEQELRAELAAAESKYEQLLDNIQSSSQEETDKLIIMEQINSLQSKLQDKDEHLHTLQDKYGEVINQLDILRSELEDEKVMYENKILSQQEEYENMLQALEIKNKEQEEKHELDLKNVQNELETIKSQNIESNQNIYDLNRKIEIFEKTITDLNNQLRIKESEVYQKCNEYTIALTQRNEEFENVRKNLVEYEKKIEDLSFEKESELALLRLKMHENTESYDKTKKELKAEQLSLTEALNAKIVECTSLNKQIVDLNKELAENALKSTEMQTALENQELEIVTLKDEILSLQQIMKKTSSKIEKHVTFASDTKTSADGEPSEILMNRELLDAVPRAELDLALYMLHQRDVRCEELTMELTQLLDERDTLQLRLSDSLRSNEELKSKLKSSDLDMSDITSSDNQENVSELPSFSIEKEAMFVDTHRGQTSRSSSISDFDPDKPKLQAKLSELRSVKHSRDVRFRQESEQRQMDLRLLQRDVANLPQEAVDQLAQAHHTLSRDSQSTSTVLLNWLRGKSTPKVVHM</sequence>
<dbReference type="SUPFAM" id="SSF57997">
    <property type="entry name" value="Tropomyosin"/>
    <property type="match status" value="1"/>
</dbReference>
<feature type="coiled-coil region" evidence="1">
    <location>
        <begin position="2456"/>
        <end position="2656"/>
    </location>
</feature>
<dbReference type="PANTHER" id="PTHR23159:SF31">
    <property type="entry name" value="CENTROSOME-ASSOCIATED PROTEIN CEP250 ISOFORM X1"/>
    <property type="match status" value="1"/>
</dbReference>
<feature type="compositionally biased region" description="Polar residues" evidence="2">
    <location>
        <begin position="2851"/>
        <end position="2862"/>
    </location>
</feature>
<dbReference type="PANTHER" id="PTHR23159">
    <property type="entry name" value="CENTROSOMAL PROTEIN 2"/>
    <property type="match status" value="1"/>
</dbReference>
<feature type="region of interest" description="Disordered" evidence="2">
    <location>
        <begin position="156"/>
        <end position="182"/>
    </location>
</feature>
<feature type="region of interest" description="Disordered" evidence="2">
    <location>
        <begin position="2834"/>
        <end position="2862"/>
    </location>
</feature>
<evidence type="ECO:0000313" key="4">
    <source>
        <dbReference type="Proteomes" id="UP001153292"/>
    </source>
</evidence>
<dbReference type="EMBL" id="OU963894">
    <property type="protein sequence ID" value="CAH0397293.1"/>
    <property type="molecule type" value="Genomic_DNA"/>
</dbReference>
<feature type="compositionally biased region" description="Basic and acidic residues" evidence="2">
    <location>
        <begin position="486"/>
        <end position="497"/>
    </location>
</feature>
<feature type="coiled-coil region" evidence="1">
    <location>
        <begin position="192"/>
        <end position="226"/>
    </location>
</feature>
<feature type="region of interest" description="Disordered" evidence="2">
    <location>
        <begin position="445"/>
        <end position="497"/>
    </location>
</feature>
<evidence type="ECO:0000256" key="2">
    <source>
        <dbReference type="SAM" id="MobiDB-lite"/>
    </source>
</evidence>
<feature type="coiled-coil region" evidence="1">
    <location>
        <begin position="2134"/>
        <end position="2425"/>
    </location>
</feature>
<dbReference type="Proteomes" id="UP001153292">
    <property type="component" value="Chromosome 1"/>
</dbReference>
<feature type="coiled-coil region" evidence="1">
    <location>
        <begin position="591"/>
        <end position="677"/>
    </location>
</feature>
<feature type="region of interest" description="Disordered" evidence="2">
    <location>
        <begin position="1"/>
        <end position="51"/>
    </location>
</feature>
<evidence type="ECO:0000313" key="3">
    <source>
        <dbReference type="EMBL" id="CAH0397293.1"/>
    </source>
</evidence>
<feature type="compositionally biased region" description="Low complexity" evidence="2">
    <location>
        <begin position="35"/>
        <end position="48"/>
    </location>
</feature>
<feature type="compositionally biased region" description="Low complexity" evidence="2">
    <location>
        <begin position="446"/>
        <end position="460"/>
    </location>
</feature>
<reference evidence="3" key="1">
    <citation type="submission" date="2021-12" db="EMBL/GenBank/DDBJ databases">
        <authorList>
            <person name="King R."/>
        </authorList>
    </citation>
    <scope>NUCLEOTIDE SEQUENCE</scope>
</reference>
<dbReference type="Gene3D" id="1.10.287.1490">
    <property type="match status" value="1"/>
</dbReference>
<name>A0ABN8API1_CHISP</name>
<accession>A0ABN8API1</accession>
<feature type="coiled-coil region" evidence="1">
    <location>
        <begin position="726"/>
        <end position="823"/>
    </location>
</feature>
<feature type="coiled-coil region" evidence="1">
    <location>
        <begin position="1522"/>
        <end position="1835"/>
    </location>
</feature>
<evidence type="ECO:0000256" key="1">
    <source>
        <dbReference type="SAM" id="Coils"/>
    </source>
</evidence>
<feature type="coiled-coil region" evidence="1">
    <location>
        <begin position="2000"/>
        <end position="2096"/>
    </location>
</feature>
<feature type="coiled-coil region" evidence="1">
    <location>
        <begin position="1284"/>
        <end position="1465"/>
    </location>
</feature>
<feature type="coiled-coil region" evidence="1">
    <location>
        <begin position="2721"/>
        <end position="2748"/>
    </location>
</feature>
<keyword evidence="1" id="KW-0175">Coiled coil</keyword>
<organism evidence="3 4">
    <name type="scientific">Chilo suppressalis</name>
    <name type="common">Asiatic rice borer moth</name>
    <dbReference type="NCBI Taxonomy" id="168631"/>
    <lineage>
        <taxon>Eukaryota</taxon>
        <taxon>Metazoa</taxon>
        <taxon>Ecdysozoa</taxon>
        <taxon>Arthropoda</taxon>
        <taxon>Hexapoda</taxon>
        <taxon>Insecta</taxon>
        <taxon>Pterygota</taxon>
        <taxon>Neoptera</taxon>
        <taxon>Endopterygota</taxon>
        <taxon>Lepidoptera</taxon>
        <taxon>Glossata</taxon>
        <taxon>Ditrysia</taxon>
        <taxon>Pyraloidea</taxon>
        <taxon>Crambidae</taxon>
        <taxon>Crambinae</taxon>
        <taxon>Chilo</taxon>
    </lineage>
</organism>
<feature type="coiled-coil region" evidence="1">
    <location>
        <begin position="252"/>
        <end position="442"/>
    </location>
</feature>
<evidence type="ECO:0008006" key="5">
    <source>
        <dbReference type="Google" id="ProtNLM"/>
    </source>
</evidence>
<gene>
    <name evidence="3" type="ORF">CHILSU_LOCUS359</name>
</gene>
<proteinExistence type="predicted"/>
<feature type="coiled-coil region" evidence="1">
    <location>
        <begin position="871"/>
        <end position="961"/>
    </location>
</feature>
<feature type="coiled-coil region" evidence="1">
    <location>
        <begin position="999"/>
        <end position="1244"/>
    </location>
</feature>
<feature type="compositionally biased region" description="Basic and acidic residues" evidence="2">
    <location>
        <begin position="163"/>
        <end position="175"/>
    </location>
</feature>